<organism evidence="2 3">
    <name type="scientific">Neolecta irregularis (strain DAH-3)</name>
    <dbReference type="NCBI Taxonomy" id="1198029"/>
    <lineage>
        <taxon>Eukaryota</taxon>
        <taxon>Fungi</taxon>
        <taxon>Dikarya</taxon>
        <taxon>Ascomycota</taxon>
        <taxon>Taphrinomycotina</taxon>
        <taxon>Neolectales</taxon>
        <taxon>Neolectaceae</taxon>
        <taxon>Neolecta</taxon>
    </lineage>
</organism>
<keyword evidence="3" id="KW-1185">Reference proteome</keyword>
<evidence type="ECO:0000313" key="3">
    <source>
        <dbReference type="Proteomes" id="UP000186594"/>
    </source>
</evidence>
<reference evidence="2 3" key="1">
    <citation type="submission" date="2016-04" db="EMBL/GenBank/DDBJ databases">
        <title>Evolutionary innovation and constraint leading to complex multicellularity in the Ascomycota.</title>
        <authorList>
            <person name="Cisse O."/>
            <person name="Nguyen A."/>
            <person name="Hewitt D.A."/>
            <person name="Jedd G."/>
            <person name="Stajich J.E."/>
        </authorList>
    </citation>
    <scope>NUCLEOTIDE SEQUENCE [LARGE SCALE GENOMIC DNA]</scope>
    <source>
        <strain evidence="2 3">DAH-3</strain>
    </source>
</reference>
<sequence>MHALREARQFVAQAVKVDERRHERGHLDIGLCDKRGDEGLEGGQGGGCFAGRPRGTRGRRGQTGAGRRAAYDRSGLLCEKGDHVGADGVSDKTGQGSLVAHGDVDGGRHECSTAAAPGII</sequence>
<evidence type="ECO:0000313" key="2">
    <source>
        <dbReference type="EMBL" id="OLL24488.1"/>
    </source>
</evidence>
<proteinExistence type="predicted"/>
<protein>
    <submittedName>
        <fullName evidence="2">Uncharacterized protein</fullName>
    </submittedName>
</protein>
<feature type="region of interest" description="Disordered" evidence="1">
    <location>
        <begin position="87"/>
        <end position="120"/>
    </location>
</feature>
<gene>
    <name evidence="2" type="ORF">NEOLI_003267</name>
</gene>
<feature type="compositionally biased region" description="Basic and acidic residues" evidence="1">
    <location>
        <begin position="102"/>
        <end position="111"/>
    </location>
</feature>
<accession>A0A1U7LPD4</accession>
<evidence type="ECO:0000256" key="1">
    <source>
        <dbReference type="SAM" id="MobiDB-lite"/>
    </source>
</evidence>
<dbReference type="Proteomes" id="UP000186594">
    <property type="component" value="Unassembled WGS sequence"/>
</dbReference>
<name>A0A1U7LPD4_NEOID</name>
<dbReference type="EMBL" id="LXFE01000773">
    <property type="protein sequence ID" value="OLL24488.1"/>
    <property type="molecule type" value="Genomic_DNA"/>
</dbReference>
<feature type="region of interest" description="Disordered" evidence="1">
    <location>
        <begin position="42"/>
        <end position="68"/>
    </location>
</feature>
<comment type="caution">
    <text evidence="2">The sequence shown here is derived from an EMBL/GenBank/DDBJ whole genome shotgun (WGS) entry which is preliminary data.</text>
</comment>
<dbReference type="AlphaFoldDB" id="A0A1U7LPD4"/>